<evidence type="ECO:0000313" key="2">
    <source>
        <dbReference type="Proteomes" id="UP001202281"/>
    </source>
</evidence>
<keyword evidence="2" id="KW-1185">Reference proteome</keyword>
<accession>A0ABT0BRB1</accession>
<sequence>MVKKVLLIAVLEEMERQEKKLETLFETRPEDWQEIYTSTRRQIRLCIIEMMNLAQDHLNMSEEDERNLREVAETFRWRVEKHQERWPVENINLDDELCVDSFRKVRRASTEFKAVVRALINHYRADEDKIP</sequence>
<proteinExistence type="predicted"/>
<reference evidence="1 2" key="1">
    <citation type="submission" date="2022-04" db="EMBL/GenBank/DDBJ databases">
        <title>Identification of a novel bacterium isolated from mangrove sediments.</title>
        <authorList>
            <person name="Pan X."/>
        </authorList>
    </citation>
    <scope>NUCLEOTIDE SEQUENCE [LARGE SCALE GENOMIC DNA]</scope>
    <source>
        <strain evidence="1 2">B2638</strain>
    </source>
</reference>
<organism evidence="1 2">
    <name type="scientific">Novosphingobium beihaiensis</name>
    <dbReference type="NCBI Taxonomy" id="2930389"/>
    <lineage>
        <taxon>Bacteria</taxon>
        <taxon>Pseudomonadati</taxon>
        <taxon>Pseudomonadota</taxon>
        <taxon>Alphaproteobacteria</taxon>
        <taxon>Sphingomonadales</taxon>
        <taxon>Sphingomonadaceae</taxon>
        <taxon>Novosphingobium</taxon>
    </lineage>
</organism>
<name>A0ABT0BRB1_9SPHN</name>
<dbReference type="RefSeq" id="WP_243921422.1">
    <property type="nucleotide sequence ID" value="NZ_JALHLG010000016.1"/>
</dbReference>
<dbReference type="EMBL" id="JALHLG010000016">
    <property type="protein sequence ID" value="MCJ2187592.1"/>
    <property type="molecule type" value="Genomic_DNA"/>
</dbReference>
<gene>
    <name evidence="1" type="ORF">MTR66_12300</name>
</gene>
<comment type="caution">
    <text evidence="1">The sequence shown here is derived from an EMBL/GenBank/DDBJ whole genome shotgun (WGS) entry which is preliminary data.</text>
</comment>
<protein>
    <submittedName>
        <fullName evidence="1">Uncharacterized protein</fullName>
    </submittedName>
</protein>
<dbReference type="Proteomes" id="UP001202281">
    <property type="component" value="Unassembled WGS sequence"/>
</dbReference>
<evidence type="ECO:0000313" key="1">
    <source>
        <dbReference type="EMBL" id="MCJ2187592.1"/>
    </source>
</evidence>